<dbReference type="FunFam" id="1.20.1250.20:FF:000018">
    <property type="entry name" value="MFS transporter permease"/>
    <property type="match status" value="1"/>
</dbReference>
<evidence type="ECO:0000256" key="4">
    <source>
        <dbReference type="ARBA" id="ARBA00022989"/>
    </source>
</evidence>
<keyword evidence="3 6" id="KW-0812">Transmembrane</keyword>
<dbReference type="AlphaFoldDB" id="A0A8J2YY52"/>
<dbReference type="SUPFAM" id="SSF103473">
    <property type="entry name" value="MFS general substrate transporter"/>
    <property type="match status" value="1"/>
</dbReference>
<gene>
    <name evidence="8" type="primary">hpaX</name>
    <name evidence="8" type="ORF">GCM10011611_52590</name>
</gene>
<dbReference type="InterPro" id="IPR036259">
    <property type="entry name" value="MFS_trans_sf"/>
</dbReference>
<feature type="transmembrane region" description="Helical" evidence="6">
    <location>
        <begin position="253"/>
        <end position="278"/>
    </location>
</feature>
<accession>A0A8J2YY52</accession>
<evidence type="ECO:0000256" key="6">
    <source>
        <dbReference type="SAM" id="Phobius"/>
    </source>
</evidence>
<feature type="transmembrane region" description="Helical" evidence="6">
    <location>
        <begin position="154"/>
        <end position="178"/>
    </location>
</feature>
<feature type="transmembrane region" description="Helical" evidence="6">
    <location>
        <begin position="121"/>
        <end position="142"/>
    </location>
</feature>
<dbReference type="PROSITE" id="PS50850">
    <property type="entry name" value="MFS"/>
    <property type="match status" value="1"/>
</dbReference>
<feature type="domain" description="Major facilitator superfamily (MFS) profile" evidence="7">
    <location>
        <begin position="30"/>
        <end position="434"/>
    </location>
</feature>
<organism evidence="8 9">
    <name type="scientific">Aliidongia dinghuensis</name>
    <dbReference type="NCBI Taxonomy" id="1867774"/>
    <lineage>
        <taxon>Bacteria</taxon>
        <taxon>Pseudomonadati</taxon>
        <taxon>Pseudomonadota</taxon>
        <taxon>Alphaproteobacteria</taxon>
        <taxon>Rhodospirillales</taxon>
        <taxon>Dongiaceae</taxon>
        <taxon>Aliidongia</taxon>
    </lineage>
</organism>
<feature type="transmembrane region" description="Helical" evidence="6">
    <location>
        <begin position="343"/>
        <end position="361"/>
    </location>
</feature>
<dbReference type="GO" id="GO:0022857">
    <property type="term" value="F:transmembrane transporter activity"/>
    <property type="evidence" value="ECO:0007669"/>
    <property type="project" value="InterPro"/>
</dbReference>
<feature type="transmembrane region" description="Helical" evidence="6">
    <location>
        <begin position="96"/>
        <end position="115"/>
    </location>
</feature>
<name>A0A8J2YY52_9PROT</name>
<feature type="transmembrane region" description="Helical" evidence="6">
    <location>
        <begin position="190"/>
        <end position="211"/>
    </location>
</feature>
<keyword evidence="4 6" id="KW-1133">Transmembrane helix</keyword>
<dbReference type="InterPro" id="IPR011701">
    <property type="entry name" value="MFS"/>
</dbReference>
<comment type="subcellular location">
    <subcellularLocation>
        <location evidence="1">Membrane</location>
        <topology evidence="1">Multi-pass membrane protein</topology>
    </subcellularLocation>
</comment>
<dbReference type="Gene3D" id="1.20.1250.20">
    <property type="entry name" value="MFS general substrate transporter like domains"/>
    <property type="match status" value="2"/>
</dbReference>
<dbReference type="Proteomes" id="UP000646365">
    <property type="component" value="Unassembled WGS sequence"/>
</dbReference>
<keyword evidence="5 6" id="KW-0472">Membrane</keyword>
<dbReference type="GO" id="GO:0016020">
    <property type="term" value="C:membrane"/>
    <property type="evidence" value="ECO:0007669"/>
    <property type="project" value="UniProtKB-SubCell"/>
</dbReference>
<dbReference type="PANTHER" id="PTHR43791">
    <property type="entry name" value="PERMEASE-RELATED"/>
    <property type="match status" value="1"/>
</dbReference>
<evidence type="ECO:0000256" key="3">
    <source>
        <dbReference type="ARBA" id="ARBA00022692"/>
    </source>
</evidence>
<dbReference type="Pfam" id="PF07690">
    <property type="entry name" value="MFS_1"/>
    <property type="match status" value="1"/>
</dbReference>
<dbReference type="EMBL" id="BMJQ01000016">
    <property type="protein sequence ID" value="GGF39693.1"/>
    <property type="molecule type" value="Genomic_DNA"/>
</dbReference>
<dbReference type="PANTHER" id="PTHR43791:SF36">
    <property type="entry name" value="TRANSPORTER, PUTATIVE (AFU_ORTHOLOGUE AFUA_6G08340)-RELATED"/>
    <property type="match status" value="1"/>
</dbReference>
<feature type="transmembrane region" description="Helical" evidence="6">
    <location>
        <begin position="410"/>
        <end position="431"/>
    </location>
</feature>
<reference evidence="8" key="1">
    <citation type="journal article" date="2014" name="Int. J. Syst. Evol. Microbiol.">
        <title>Complete genome sequence of Corynebacterium casei LMG S-19264T (=DSM 44701T), isolated from a smear-ripened cheese.</title>
        <authorList>
            <consortium name="US DOE Joint Genome Institute (JGI-PGF)"/>
            <person name="Walter F."/>
            <person name="Albersmeier A."/>
            <person name="Kalinowski J."/>
            <person name="Ruckert C."/>
        </authorList>
    </citation>
    <scope>NUCLEOTIDE SEQUENCE</scope>
    <source>
        <strain evidence="8">CGMCC 1.15725</strain>
    </source>
</reference>
<dbReference type="CDD" id="cd17319">
    <property type="entry name" value="MFS_ExuT_GudP_like"/>
    <property type="match status" value="1"/>
</dbReference>
<evidence type="ECO:0000259" key="7">
    <source>
        <dbReference type="PROSITE" id="PS50850"/>
    </source>
</evidence>
<proteinExistence type="predicted"/>
<feature type="transmembrane region" description="Helical" evidence="6">
    <location>
        <begin position="316"/>
        <end position="337"/>
    </location>
</feature>
<feature type="transmembrane region" description="Helical" evidence="6">
    <location>
        <begin position="66"/>
        <end position="89"/>
    </location>
</feature>
<dbReference type="RefSeq" id="WP_189051144.1">
    <property type="nucleotide sequence ID" value="NZ_BMJQ01000016.1"/>
</dbReference>
<keyword evidence="2" id="KW-0813">Transport</keyword>
<evidence type="ECO:0000256" key="5">
    <source>
        <dbReference type="ARBA" id="ARBA00023136"/>
    </source>
</evidence>
<feature type="transmembrane region" description="Helical" evidence="6">
    <location>
        <begin position="26"/>
        <end position="43"/>
    </location>
</feature>
<feature type="transmembrane region" description="Helical" evidence="6">
    <location>
        <begin position="290"/>
        <end position="309"/>
    </location>
</feature>
<evidence type="ECO:0000256" key="1">
    <source>
        <dbReference type="ARBA" id="ARBA00004141"/>
    </source>
</evidence>
<dbReference type="InterPro" id="IPR020846">
    <property type="entry name" value="MFS_dom"/>
</dbReference>
<protein>
    <submittedName>
        <fullName evidence="8">Membrane protein</fullName>
    </submittedName>
</protein>
<evidence type="ECO:0000313" key="8">
    <source>
        <dbReference type="EMBL" id="GGF39693.1"/>
    </source>
</evidence>
<reference evidence="8" key="2">
    <citation type="submission" date="2020-09" db="EMBL/GenBank/DDBJ databases">
        <authorList>
            <person name="Sun Q."/>
            <person name="Zhou Y."/>
        </authorList>
    </citation>
    <scope>NUCLEOTIDE SEQUENCE</scope>
    <source>
        <strain evidence="8">CGMCC 1.15725</strain>
    </source>
</reference>
<keyword evidence="9" id="KW-1185">Reference proteome</keyword>
<evidence type="ECO:0000256" key="2">
    <source>
        <dbReference type="ARBA" id="ARBA00022448"/>
    </source>
</evidence>
<evidence type="ECO:0000313" key="9">
    <source>
        <dbReference type="Proteomes" id="UP000646365"/>
    </source>
</evidence>
<feature type="transmembrane region" description="Helical" evidence="6">
    <location>
        <begin position="368"/>
        <end position="390"/>
    </location>
</feature>
<comment type="caution">
    <text evidence="8">The sequence shown here is derived from an EMBL/GenBank/DDBJ whole genome shotgun (WGS) entry which is preliminary data.</text>
</comment>
<sequence length="434" mass="46719">MATTNYAELAGTAPSEADEKRVFARVAWRILPLLTIAYIVNFLDRTNVGFAALTMNKDVGLSASEFGYGAGILFIGYCFFEVPSNVALYRFGARIWLARIMISWGLISMATVFTSGPSSFYVLRFLLGAAEAGFFPGAAFYLTLWFPKEYRARIYAWFLIAIPASSVIGGPLSGALLQLNGALGLAGWKWLFLAEGVPAVLLGVLLLALLVDGPQKAKFLTPAERDLIQRRLAAEPKERERKFLWESLKDGRVLTLALVQFTYTVGAYGVAIFLPLILKEQHFTNMLIGWLTALANLAACIVMVVWAGFIDRSGRAVFSLAMTCLVSGLGLVVAIAVHSFVPAFIGLTVAVVGTSTARAVLWTIPTRFLTGLAAAGGLAFINSVGVFGGFVGPSIMGLMKDLSGSFNSGLVAMTGFLFVATVLALSARRYIARE</sequence>